<reference evidence="7 8" key="1">
    <citation type="submission" date="2020-03" db="EMBL/GenBank/DDBJ databases">
        <title>FDA dAtabase for Regulatory Grade micrObial Sequences (FDA-ARGOS): Supporting development and validation of Infectious Disease Dx tests.</title>
        <authorList>
            <person name="Campos J."/>
            <person name="Goldberg B."/>
            <person name="Tallon L."/>
            <person name="Sadzewicz L."/>
            <person name="Vavikolanu K."/>
            <person name="Mehta A."/>
            <person name="Aluvathingal J."/>
            <person name="Nadendla S."/>
            <person name="Nandy P."/>
            <person name="Geyer C."/>
            <person name="Yan Y."/>
            <person name="Sichtig H."/>
        </authorList>
    </citation>
    <scope>NUCLEOTIDE SEQUENCE [LARGE SCALE GENOMIC DNA]</scope>
    <source>
        <strain evidence="7 8">FDAARGOS_656</strain>
    </source>
</reference>
<comment type="subcellular location">
    <subcellularLocation>
        <location evidence="1">Nucleus</location>
    </subcellularLocation>
</comment>
<gene>
    <name evidence="7" type="primary">ISY1</name>
    <name evidence="7" type="ORF">FOB64_006539</name>
</gene>
<feature type="region of interest" description="Disordered" evidence="6">
    <location>
        <begin position="147"/>
        <end position="177"/>
    </location>
</feature>
<dbReference type="Pfam" id="PF06246">
    <property type="entry name" value="Isy1"/>
    <property type="match status" value="1"/>
</dbReference>
<keyword evidence="5" id="KW-0539">Nucleus</keyword>
<dbReference type="Gene3D" id="1.10.287.660">
    <property type="entry name" value="Helix hairpin bin"/>
    <property type="match status" value="1"/>
</dbReference>
<comment type="similarity">
    <text evidence="2">Belongs to the ISY1 family.</text>
</comment>
<dbReference type="GO" id="GO:0005634">
    <property type="term" value="C:nucleus"/>
    <property type="evidence" value="ECO:0007669"/>
    <property type="project" value="UniProtKB-SubCell"/>
</dbReference>
<evidence type="ECO:0000256" key="4">
    <source>
        <dbReference type="ARBA" id="ARBA00023187"/>
    </source>
</evidence>
<name>A0A8H6EZY1_CANAX</name>
<dbReference type="SMR" id="A0A8H6EZY1"/>
<keyword evidence="4" id="KW-0507">mRNA processing</keyword>
<evidence type="ECO:0000313" key="8">
    <source>
        <dbReference type="Proteomes" id="UP000536275"/>
    </source>
</evidence>
<accession>A0A8H6EZY1</accession>
<dbReference type="Proteomes" id="UP000536275">
    <property type="component" value="Unassembled WGS sequence"/>
</dbReference>
<comment type="caution">
    <text evidence="7">The sequence shown here is derived from an EMBL/GenBank/DDBJ whole genome shotgun (WGS) entry which is preliminary data.</text>
</comment>
<organism evidence="7 8">
    <name type="scientific">Candida albicans</name>
    <name type="common">Yeast</name>
    <dbReference type="NCBI Taxonomy" id="5476"/>
    <lineage>
        <taxon>Eukaryota</taxon>
        <taxon>Fungi</taxon>
        <taxon>Dikarya</taxon>
        <taxon>Ascomycota</taxon>
        <taxon>Saccharomycotina</taxon>
        <taxon>Pichiomycetes</taxon>
        <taxon>Debaryomycetaceae</taxon>
        <taxon>Candida/Lodderomyces clade</taxon>
        <taxon>Candida</taxon>
    </lineage>
</organism>
<evidence type="ECO:0000256" key="2">
    <source>
        <dbReference type="ARBA" id="ARBA00007002"/>
    </source>
</evidence>
<dbReference type="InterPro" id="IPR029012">
    <property type="entry name" value="Helix_hairpin_bin_sf"/>
</dbReference>
<dbReference type="EMBL" id="JABWAD010000066">
    <property type="protein sequence ID" value="KAF6061098.1"/>
    <property type="molecule type" value="Genomic_DNA"/>
</dbReference>
<proteinExistence type="inferred from homology"/>
<dbReference type="SUPFAM" id="SSF140102">
    <property type="entry name" value="ISY1 domain-like"/>
    <property type="match status" value="1"/>
</dbReference>
<sequence length="266" mass="32006">MSRNKEKAQSSLNRFYQSQSSAPINYHYHQRPKNIHSITQLSQAEGWRRSIIGEISKQLTEINDFEISDIKVRELNDQLNELFNEKRRWEYHIRDKLHGNDYIRHNGNTKNDLINTGIRVNNSDKGKYYRYFGRAKDLPEVKLMIEENKKNRKNHKRDDIDDSDQSKRRRKVDQYKSTDNSIDMNYYGFYDEEEDEYLDDSEAQLGDPLVVYEEKRTKELNDAEIQQQDTENLEQIRMSFNDIPTNEVVTKWLVNKRREQLLSKFR</sequence>
<dbReference type="InterPro" id="IPR009360">
    <property type="entry name" value="Isy1"/>
</dbReference>
<protein>
    <recommendedName>
        <fullName evidence="3">Pre-mRNA-splicing factor ISY1</fullName>
    </recommendedName>
</protein>
<keyword evidence="4" id="KW-0508">mRNA splicing</keyword>
<evidence type="ECO:0000256" key="6">
    <source>
        <dbReference type="SAM" id="MobiDB-lite"/>
    </source>
</evidence>
<evidence type="ECO:0000313" key="7">
    <source>
        <dbReference type="EMBL" id="KAF6061098.1"/>
    </source>
</evidence>
<evidence type="ECO:0000256" key="3">
    <source>
        <dbReference type="ARBA" id="ARBA00019194"/>
    </source>
</evidence>
<dbReference type="InterPro" id="IPR037200">
    <property type="entry name" value="Isy1_sf"/>
</dbReference>
<evidence type="ECO:0000256" key="5">
    <source>
        <dbReference type="ARBA" id="ARBA00023242"/>
    </source>
</evidence>
<dbReference type="AlphaFoldDB" id="A0A8H6EZY1"/>
<dbReference type="GO" id="GO:0000350">
    <property type="term" value="P:generation of catalytic spliceosome for second transesterification step"/>
    <property type="evidence" value="ECO:0007669"/>
    <property type="project" value="InterPro"/>
</dbReference>
<dbReference type="PANTHER" id="PTHR13021">
    <property type="entry name" value="PRE-MRNA-SPLICING FACTOR ISY1"/>
    <property type="match status" value="1"/>
</dbReference>
<evidence type="ECO:0000256" key="1">
    <source>
        <dbReference type="ARBA" id="ARBA00004123"/>
    </source>
</evidence>